<dbReference type="EMBL" id="JACDXX010000007">
    <property type="protein sequence ID" value="MCB5410159.1"/>
    <property type="molecule type" value="Genomic_DNA"/>
</dbReference>
<feature type="transmembrane region" description="Helical" evidence="2">
    <location>
        <begin position="128"/>
        <end position="155"/>
    </location>
</feature>
<keyword evidence="2" id="KW-0472">Membrane</keyword>
<feature type="compositionally biased region" description="Basic and acidic residues" evidence="1">
    <location>
        <begin position="1"/>
        <end position="14"/>
    </location>
</feature>
<proteinExistence type="predicted"/>
<keyword evidence="2" id="KW-0812">Transmembrane</keyword>
<name>A0ABS8CLA5_9RHOB</name>
<evidence type="ECO:0000256" key="1">
    <source>
        <dbReference type="SAM" id="MobiDB-lite"/>
    </source>
</evidence>
<keyword evidence="2" id="KW-1133">Transmembrane helix</keyword>
<accession>A0ABS8CLA5</accession>
<dbReference type="InterPro" id="IPR029058">
    <property type="entry name" value="AB_hydrolase_fold"/>
</dbReference>
<evidence type="ECO:0000259" key="3">
    <source>
        <dbReference type="Pfam" id="PF04577"/>
    </source>
</evidence>
<protein>
    <submittedName>
        <fullName evidence="4">Glycosyltransferase family 61 protein</fullName>
    </submittedName>
</protein>
<reference evidence="4 5" key="1">
    <citation type="submission" date="2020-07" db="EMBL/GenBank/DDBJ databases">
        <title>Pseudogemmobacter sp. nov., isolated from poultry manure in Taiwan.</title>
        <authorList>
            <person name="Lin S.-Y."/>
            <person name="Tang Y.-S."/>
            <person name="Young C.-C."/>
        </authorList>
    </citation>
    <scope>NUCLEOTIDE SEQUENCE [LARGE SCALE GENOMIC DNA]</scope>
    <source>
        <strain evidence="4 5">CC-YST710</strain>
    </source>
</reference>
<dbReference type="RefSeq" id="WP_226935065.1">
    <property type="nucleotide sequence ID" value="NZ_JACDXX010000007.1"/>
</dbReference>
<feature type="region of interest" description="Disordered" evidence="1">
    <location>
        <begin position="1"/>
        <end position="24"/>
    </location>
</feature>
<dbReference type="SUPFAM" id="SSF53474">
    <property type="entry name" value="alpha/beta-Hydrolases"/>
    <property type="match status" value="1"/>
</dbReference>
<dbReference type="InterPro" id="IPR049625">
    <property type="entry name" value="Glyco_transf_61_cat"/>
</dbReference>
<evidence type="ECO:0000313" key="4">
    <source>
        <dbReference type="EMBL" id="MCB5410159.1"/>
    </source>
</evidence>
<dbReference type="Proteomes" id="UP001198571">
    <property type="component" value="Unassembled WGS sequence"/>
</dbReference>
<comment type="caution">
    <text evidence="4">The sequence shown here is derived from an EMBL/GenBank/DDBJ whole genome shotgun (WGS) entry which is preliminary data.</text>
</comment>
<sequence length="704" mass="77140">MPRDSDHRPERGEAPEAASAPMPALFPKPGAIAAAGDHAGRDSFFWPGGLVDAWFIRRSDILLVTFDNLGSIGEYEPPQPWLQARAAKGGFSILGLIASQRDWYRNEDAPRLLRELQAAGFFAGFRRVLFVGASMGGFAALSLSALVPGAAVLAFSPQTSLAPDLVPFEKRYRYASRRWDWQGPGRDAAESSAGREICVLYDPFIAEDRAHVQRLGSSRLTLLRAPLLGHRAIRQLKALGLLQGLIEAMAEGRLDAAAFAKALRARRGLLPWQKALLTHAAEKGHHQLALGAARHLAKLEPGSRFPRRFARRLRDGRKAESRAQDITRQVIGTPPAPFTGEILTIPGALVLPERPHDRPNAAGVLTPGGHWVELSKAWIRARVSSPAPALAPGEAVVDLPGTHLFAGHFRGHFGHFLVESTARLWALDHLKTRPDSLLYLPYRGEAGAVRRAIKAQAPFFRLLGLDLPVQTFATPLRVERLILPELGFGWLERYAGSPAYRAFMQSRLSAAAPAEGGEKLYISRARLNPAKGGVLGERVIEDNLAAQGYEIFHPEKHPLEVQIARYKAARQIVALDGSALHLAAYVMPAGGKVAMILRRSAANVADYQLQYRAFLGLEIDVIRVIRNDWVAGDAGRADYRSIGELDFPRLFAELAGRGYLKPGFRPDCPSEPELLAMLESYEDRRGQTFRALLPGEAHGAEEEG</sequence>
<gene>
    <name evidence="4" type="ORF">H0485_09115</name>
</gene>
<keyword evidence="5" id="KW-1185">Reference proteome</keyword>
<evidence type="ECO:0000256" key="2">
    <source>
        <dbReference type="SAM" id="Phobius"/>
    </source>
</evidence>
<dbReference type="Pfam" id="PF04577">
    <property type="entry name" value="Glyco_transf_61"/>
    <property type="match status" value="1"/>
</dbReference>
<dbReference type="Gene3D" id="3.40.50.1820">
    <property type="entry name" value="alpha/beta hydrolase"/>
    <property type="match status" value="1"/>
</dbReference>
<organism evidence="4 5">
    <name type="scientific">Pseudogemmobacter faecipullorum</name>
    <dbReference type="NCBI Taxonomy" id="2755041"/>
    <lineage>
        <taxon>Bacteria</taxon>
        <taxon>Pseudomonadati</taxon>
        <taxon>Pseudomonadota</taxon>
        <taxon>Alphaproteobacteria</taxon>
        <taxon>Rhodobacterales</taxon>
        <taxon>Paracoccaceae</taxon>
        <taxon>Pseudogemmobacter</taxon>
    </lineage>
</organism>
<evidence type="ECO:0000313" key="5">
    <source>
        <dbReference type="Proteomes" id="UP001198571"/>
    </source>
</evidence>
<feature type="domain" description="Glycosyltransferase 61 catalytic" evidence="3">
    <location>
        <begin position="413"/>
        <end position="591"/>
    </location>
</feature>